<evidence type="ECO:0000313" key="2">
    <source>
        <dbReference type="Proteomes" id="UP000309992"/>
    </source>
</evidence>
<name>A0ABY2S3R8_9PSEU</name>
<dbReference type="Proteomes" id="UP000309992">
    <property type="component" value="Unassembled WGS sequence"/>
</dbReference>
<organism evidence="1 2">
    <name type="scientific">Prauserella endophytica</name>
    <dbReference type="NCBI Taxonomy" id="1592324"/>
    <lineage>
        <taxon>Bacteria</taxon>
        <taxon>Bacillati</taxon>
        <taxon>Actinomycetota</taxon>
        <taxon>Actinomycetes</taxon>
        <taxon>Pseudonocardiales</taxon>
        <taxon>Pseudonocardiaceae</taxon>
        <taxon>Prauserella</taxon>
        <taxon>Prauserella coralliicola group</taxon>
    </lineage>
</organism>
<dbReference type="EMBL" id="SWMS01000012">
    <property type="protein sequence ID" value="TKG68504.1"/>
    <property type="molecule type" value="Genomic_DNA"/>
</dbReference>
<protein>
    <submittedName>
        <fullName evidence="1">Uncharacterized protein</fullName>
    </submittedName>
</protein>
<evidence type="ECO:0000313" key="1">
    <source>
        <dbReference type="EMBL" id="TKG68504.1"/>
    </source>
</evidence>
<accession>A0ABY2S3R8</accession>
<comment type="caution">
    <text evidence="1">The sequence shown here is derived from an EMBL/GenBank/DDBJ whole genome shotgun (WGS) entry which is preliminary data.</text>
</comment>
<sequence>MMIGSPAFAGGEIDKDKEQNHTGQIGLVNVNDVLNDNNVGVCDNHVNVLGVQVADALNGLGVPLLSPAAETEAAANDICVAESED</sequence>
<proteinExistence type="predicted"/>
<reference evidence="1 2" key="1">
    <citation type="journal article" date="2015" name="Antonie Van Leeuwenhoek">
        <title>Prauserella endophytica sp. nov., an endophytic actinobacterium isolated from Tamarix taklamakanensis.</title>
        <authorList>
            <person name="Liu J.M."/>
            <person name="Habden X."/>
            <person name="Guo L."/>
            <person name="Tuo L."/>
            <person name="Jiang Z.K."/>
            <person name="Liu S.W."/>
            <person name="Liu X.F."/>
            <person name="Chen L."/>
            <person name="Li R.F."/>
            <person name="Zhang Y.Q."/>
            <person name="Sun C.H."/>
        </authorList>
    </citation>
    <scope>NUCLEOTIDE SEQUENCE [LARGE SCALE GENOMIC DNA]</scope>
    <source>
        <strain evidence="1 2">CGMCC 4.7182</strain>
    </source>
</reference>
<keyword evidence="2" id="KW-1185">Reference proteome</keyword>
<gene>
    <name evidence="1" type="ORF">FCN18_21655</name>
</gene>